<comment type="caution">
    <text evidence="3">The sequence shown here is derived from an EMBL/GenBank/DDBJ whole genome shotgun (WGS) entry which is preliminary data.</text>
</comment>
<sequence>MKKYFSIGEFSKLTGVTQRALRYYDEKNLLKPSRVSEAGRRYYEEKDMLPLQLIISLKYLGFTLEDIEPLLNDKKANLQDSLKFQRQLMIQKQEHLNQVIKALDNAIEIIEEGEMDTRVLYFLIHSILNEKKQFDWMRDYFPEQTVNHVMEMYETKGGEVNKEATLLIQKVKDLIHTRKPDDSELQEVIHELVTIVFDLLGNDFDLEELETIPIDDNPSLFASPFTEQEEKSLQKAMEIYYSQRMN</sequence>
<proteinExistence type="predicted"/>
<dbReference type="Gene3D" id="1.10.1660.10">
    <property type="match status" value="1"/>
</dbReference>
<dbReference type="Proteomes" id="UP000680279">
    <property type="component" value="Unassembled WGS sequence"/>
</dbReference>
<feature type="domain" description="HTH merR-type" evidence="2">
    <location>
        <begin position="4"/>
        <end position="73"/>
    </location>
</feature>
<protein>
    <submittedName>
        <fullName evidence="3">MerR family transcriptional regulator</fullName>
    </submittedName>
</protein>
<reference evidence="3 4" key="1">
    <citation type="submission" date="2021-03" db="EMBL/GenBank/DDBJ databases">
        <title>Antimicrobial resistance genes in bacteria isolated from Japanese honey, and their potential for conferring macrolide and lincosamide resistance in the American foulbrood pathogen Paenibacillus larvae.</title>
        <authorList>
            <person name="Okamoto M."/>
            <person name="Kumagai M."/>
            <person name="Kanamori H."/>
            <person name="Takamatsu D."/>
        </authorList>
    </citation>
    <scope>NUCLEOTIDE SEQUENCE [LARGE SCALE GENOMIC DNA]</scope>
    <source>
        <strain evidence="3 4">J1TS3</strain>
    </source>
</reference>
<organism evidence="3 4">
    <name type="scientific">Siminovitchia fordii</name>
    <dbReference type="NCBI Taxonomy" id="254759"/>
    <lineage>
        <taxon>Bacteria</taxon>
        <taxon>Bacillati</taxon>
        <taxon>Bacillota</taxon>
        <taxon>Bacilli</taxon>
        <taxon>Bacillales</taxon>
        <taxon>Bacillaceae</taxon>
        <taxon>Siminovitchia</taxon>
    </lineage>
</organism>
<dbReference type="InterPro" id="IPR000551">
    <property type="entry name" value="MerR-type_HTH_dom"/>
</dbReference>
<dbReference type="Pfam" id="PF13411">
    <property type="entry name" value="MerR_1"/>
    <property type="match status" value="1"/>
</dbReference>
<name>A0ABQ4K7F7_9BACI</name>
<dbReference type="SUPFAM" id="SSF46955">
    <property type="entry name" value="Putative DNA-binding domain"/>
    <property type="match status" value="1"/>
</dbReference>
<dbReference type="CDD" id="cd01106">
    <property type="entry name" value="HTH_TipAL-Mta"/>
    <property type="match status" value="1"/>
</dbReference>
<dbReference type="InterPro" id="IPR047057">
    <property type="entry name" value="MerR_fam"/>
</dbReference>
<dbReference type="SMART" id="SM00422">
    <property type="entry name" value="HTH_MERR"/>
    <property type="match status" value="1"/>
</dbReference>
<keyword evidence="4" id="KW-1185">Reference proteome</keyword>
<evidence type="ECO:0000313" key="4">
    <source>
        <dbReference type="Proteomes" id="UP000680279"/>
    </source>
</evidence>
<dbReference type="Gene3D" id="6.10.250.360">
    <property type="match status" value="1"/>
</dbReference>
<evidence type="ECO:0000259" key="2">
    <source>
        <dbReference type="PROSITE" id="PS50937"/>
    </source>
</evidence>
<dbReference type="PANTHER" id="PTHR30204">
    <property type="entry name" value="REDOX-CYCLING DRUG-SENSING TRANSCRIPTIONAL ACTIVATOR SOXR"/>
    <property type="match status" value="1"/>
</dbReference>
<dbReference type="InterPro" id="IPR009061">
    <property type="entry name" value="DNA-bd_dom_put_sf"/>
</dbReference>
<dbReference type="PRINTS" id="PR00040">
    <property type="entry name" value="HTHMERR"/>
</dbReference>
<dbReference type="RefSeq" id="WP_018707353.1">
    <property type="nucleotide sequence ID" value="NZ_BOQT01000010.1"/>
</dbReference>
<dbReference type="PROSITE" id="PS50937">
    <property type="entry name" value="HTH_MERR_2"/>
    <property type="match status" value="1"/>
</dbReference>
<keyword evidence="1" id="KW-0238">DNA-binding</keyword>
<accession>A0ABQ4K7F7</accession>
<gene>
    <name evidence="3" type="ORF">J1TS3_27890</name>
</gene>
<dbReference type="EMBL" id="BOQT01000010">
    <property type="protein sequence ID" value="GIN21655.1"/>
    <property type="molecule type" value="Genomic_DNA"/>
</dbReference>
<evidence type="ECO:0000256" key="1">
    <source>
        <dbReference type="ARBA" id="ARBA00023125"/>
    </source>
</evidence>
<dbReference type="PROSITE" id="PS00552">
    <property type="entry name" value="HTH_MERR_1"/>
    <property type="match status" value="1"/>
</dbReference>
<evidence type="ECO:0000313" key="3">
    <source>
        <dbReference type="EMBL" id="GIN21655.1"/>
    </source>
</evidence>
<dbReference type="PANTHER" id="PTHR30204:SF96">
    <property type="entry name" value="CHROMOSOME-ANCHORING PROTEIN RACA"/>
    <property type="match status" value="1"/>
</dbReference>